<dbReference type="SUPFAM" id="SSF47384">
    <property type="entry name" value="Homodimeric domain of signal transducing histidine kinase"/>
    <property type="match status" value="1"/>
</dbReference>
<comment type="caution">
    <text evidence="8">The sequence shown here is derived from an EMBL/GenBank/DDBJ whole genome shotgun (WGS) entry which is preliminary data.</text>
</comment>
<dbReference type="InterPro" id="IPR036097">
    <property type="entry name" value="HisK_dim/P_sf"/>
</dbReference>
<dbReference type="InterPro" id="IPR003594">
    <property type="entry name" value="HATPase_dom"/>
</dbReference>
<evidence type="ECO:0000259" key="6">
    <source>
        <dbReference type="PROSITE" id="PS50109"/>
    </source>
</evidence>
<evidence type="ECO:0000256" key="3">
    <source>
        <dbReference type="ARBA" id="ARBA00022553"/>
    </source>
</evidence>
<evidence type="ECO:0000313" key="8">
    <source>
        <dbReference type="EMBL" id="GAA4460733.1"/>
    </source>
</evidence>
<dbReference type="Pfam" id="PF13426">
    <property type="entry name" value="PAS_9"/>
    <property type="match status" value="1"/>
</dbReference>
<name>A0ABP8N3N4_9BACT</name>
<dbReference type="Pfam" id="PF08447">
    <property type="entry name" value="PAS_3"/>
    <property type="match status" value="1"/>
</dbReference>
<dbReference type="InterPro" id="IPR036890">
    <property type="entry name" value="HATPase_C_sf"/>
</dbReference>
<dbReference type="SMART" id="SM00387">
    <property type="entry name" value="HATPase_c"/>
    <property type="match status" value="1"/>
</dbReference>
<evidence type="ECO:0000256" key="5">
    <source>
        <dbReference type="ARBA" id="ARBA00022777"/>
    </source>
</evidence>
<dbReference type="InterPro" id="IPR000700">
    <property type="entry name" value="PAS-assoc_C"/>
</dbReference>
<dbReference type="Pfam" id="PF02518">
    <property type="entry name" value="HATPase_c"/>
    <property type="match status" value="1"/>
</dbReference>
<dbReference type="Pfam" id="PF00512">
    <property type="entry name" value="HisKA"/>
    <property type="match status" value="1"/>
</dbReference>
<dbReference type="InterPro" id="IPR005467">
    <property type="entry name" value="His_kinase_dom"/>
</dbReference>
<dbReference type="Gene3D" id="3.30.450.20">
    <property type="entry name" value="PAS domain"/>
    <property type="match status" value="2"/>
</dbReference>
<evidence type="ECO:0000256" key="2">
    <source>
        <dbReference type="ARBA" id="ARBA00012438"/>
    </source>
</evidence>
<dbReference type="EMBL" id="BAABFA010000004">
    <property type="protein sequence ID" value="GAA4460733.1"/>
    <property type="molecule type" value="Genomic_DNA"/>
</dbReference>
<dbReference type="EC" id="2.7.13.3" evidence="2"/>
<evidence type="ECO:0000256" key="4">
    <source>
        <dbReference type="ARBA" id="ARBA00022679"/>
    </source>
</evidence>
<dbReference type="InterPro" id="IPR013655">
    <property type="entry name" value="PAS_fold_3"/>
</dbReference>
<dbReference type="InterPro" id="IPR001610">
    <property type="entry name" value="PAC"/>
</dbReference>
<dbReference type="PANTHER" id="PTHR43304:SF1">
    <property type="entry name" value="PAC DOMAIN-CONTAINING PROTEIN"/>
    <property type="match status" value="1"/>
</dbReference>
<organism evidence="8 9">
    <name type="scientific">Nemorincola caseinilytica</name>
    <dbReference type="NCBI Taxonomy" id="2054315"/>
    <lineage>
        <taxon>Bacteria</taxon>
        <taxon>Pseudomonadati</taxon>
        <taxon>Bacteroidota</taxon>
        <taxon>Chitinophagia</taxon>
        <taxon>Chitinophagales</taxon>
        <taxon>Chitinophagaceae</taxon>
        <taxon>Nemorincola</taxon>
    </lineage>
</organism>
<dbReference type="PROSITE" id="PS50113">
    <property type="entry name" value="PAC"/>
    <property type="match status" value="1"/>
</dbReference>
<dbReference type="PROSITE" id="PS50109">
    <property type="entry name" value="HIS_KIN"/>
    <property type="match status" value="1"/>
</dbReference>
<keyword evidence="3" id="KW-0597">Phosphoprotein</keyword>
<sequence>MDITRHNTITYTERNMEGTLAERIAMGGPGITMVIGAEDHNILFANKLFSTHLGYDVAEARGMNFFDLLDPYECDRLYRQLAAIGGDLQLTQDFVVYRLRTSSGEMKPFYVYVSGADVYGTGTLSGYQFFMIPDRNGWNMPYTSADTKALFLRHFEAEGYGTFEWIMDVDKVFWSSGVYRIYEVDPDVRDITHNFVRRFVHPQDRERVIGVTRDAMGEYKDVDIEFRIITARNTIKIIHSLGRIIKDSDGKPVKYIGSVRDVSGQRAIEEHLKSKMEELRRSNSELEDFAYAASHDLQEPLRKITTFGDRLLEKYKDVLAGEGEMYLSRMNASAENMRLLINGLLDFSRITQTQAPFAQVSLSLVIKQVMTDLELKIEETGTVIEFGVLPVVDAVATHMKQLFTNLISNAMKFQKPGVPPVIRISSQPLDEDELQLQGLPARKNYHKVTVVDNGIGFEAQYANRIFQVFQRLHGKSEYPGSGVGLAICKKIMEHHKGVIYAESSKGTGARFIIIIPDRQ</sequence>
<comment type="catalytic activity">
    <reaction evidence="1">
        <text>ATP + protein L-histidine = ADP + protein N-phospho-L-histidine.</text>
        <dbReference type="EC" id="2.7.13.3"/>
    </reaction>
</comment>
<evidence type="ECO:0000259" key="7">
    <source>
        <dbReference type="PROSITE" id="PS50113"/>
    </source>
</evidence>
<dbReference type="Gene3D" id="3.30.565.10">
    <property type="entry name" value="Histidine kinase-like ATPase, C-terminal domain"/>
    <property type="match status" value="1"/>
</dbReference>
<dbReference type="PRINTS" id="PR00344">
    <property type="entry name" value="BCTRLSENSOR"/>
</dbReference>
<evidence type="ECO:0000313" key="9">
    <source>
        <dbReference type="Proteomes" id="UP001500067"/>
    </source>
</evidence>
<dbReference type="PANTHER" id="PTHR43304">
    <property type="entry name" value="PHYTOCHROME-LIKE PROTEIN CPH1"/>
    <property type="match status" value="1"/>
</dbReference>
<dbReference type="InterPro" id="IPR052162">
    <property type="entry name" value="Sensor_kinase/Photoreceptor"/>
</dbReference>
<dbReference type="SMART" id="SM00086">
    <property type="entry name" value="PAC"/>
    <property type="match status" value="1"/>
</dbReference>
<feature type="domain" description="Histidine kinase" evidence="6">
    <location>
        <begin position="292"/>
        <end position="519"/>
    </location>
</feature>
<dbReference type="SUPFAM" id="SSF55874">
    <property type="entry name" value="ATPase domain of HSP90 chaperone/DNA topoisomerase II/histidine kinase"/>
    <property type="match status" value="1"/>
</dbReference>
<dbReference type="CDD" id="cd00082">
    <property type="entry name" value="HisKA"/>
    <property type="match status" value="1"/>
</dbReference>
<keyword evidence="4" id="KW-0808">Transferase</keyword>
<gene>
    <name evidence="8" type="ORF">GCM10023093_03930</name>
</gene>
<evidence type="ECO:0000256" key="1">
    <source>
        <dbReference type="ARBA" id="ARBA00000085"/>
    </source>
</evidence>
<dbReference type="Proteomes" id="UP001500067">
    <property type="component" value="Unassembled WGS sequence"/>
</dbReference>
<accession>A0ABP8N3N4</accession>
<feature type="domain" description="PAC" evidence="7">
    <location>
        <begin position="222"/>
        <end position="274"/>
    </location>
</feature>
<dbReference type="InterPro" id="IPR000014">
    <property type="entry name" value="PAS"/>
</dbReference>
<dbReference type="Gene3D" id="1.10.287.130">
    <property type="match status" value="1"/>
</dbReference>
<dbReference type="InterPro" id="IPR035965">
    <property type="entry name" value="PAS-like_dom_sf"/>
</dbReference>
<reference evidence="9" key="1">
    <citation type="journal article" date="2019" name="Int. J. Syst. Evol. Microbiol.">
        <title>The Global Catalogue of Microorganisms (GCM) 10K type strain sequencing project: providing services to taxonomists for standard genome sequencing and annotation.</title>
        <authorList>
            <consortium name="The Broad Institute Genomics Platform"/>
            <consortium name="The Broad Institute Genome Sequencing Center for Infectious Disease"/>
            <person name="Wu L."/>
            <person name="Ma J."/>
        </authorList>
    </citation>
    <scope>NUCLEOTIDE SEQUENCE [LARGE SCALE GENOMIC DNA]</scope>
    <source>
        <strain evidence="9">JCM 32105</strain>
    </source>
</reference>
<dbReference type="CDD" id="cd00130">
    <property type="entry name" value="PAS"/>
    <property type="match status" value="2"/>
</dbReference>
<dbReference type="SMART" id="SM00388">
    <property type="entry name" value="HisKA"/>
    <property type="match status" value="1"/>
</dbReference>
<protein>
    <recommendedName>
        <fullName evidence="2">histidine kinase</fullName>
        <ecNumber evidence="2">2.7.13.3</ecNumber>
    </recommendedName>
</protein>
<keyword evidence="5" id="KW-0418">Kinase</keyword>
<keyword evidence="9" id="KW-1185">Reference proteome</keyword>
<proteinExistence type="predicted"/>
<dbReference type="InterPro" id="IPR004358">
    <property type="entry name" value="Sig_transdc_His_kin-like_C"/>
</dbReference>
<dbReference type="SUPFAM" id="SSF55785">
    <property type="entry name" value="PYP-like sensor domain (PAS domain)"/>
    <property type="match status" value="2"/>
</dbReference>
<dbReference type="InterPro" id="IPR003661">
    <property type="entry name" value="HisK_dim/P_dom"/>
</dbReference>
<dbReference type="Gene3D" id="2.10.70.100">
    <property type="match status" value="1"/>
</dbReference>